<keyword evidence="1" id="KW-1133">Transmembrane helix</keyword>
<dbReference type="Proteomes" id="UP000230292">
    <property type="component" value="Unassembled WGS sequence"/>
</dbReference>
<accession>A0A2M7H476</accession>
<evidence type="ECO:0000256" key="1">
    <source>
        <dbReference type="SAM" id="Phobius"/>
    </source>
</evidence>
<name>A0A2M7H476_9BACT</name>
<evidence type="ECO:0000313" key="3">
    <source>
        <dbReference type="EMBL" id="PIW37017.1"/>
    </source>
</evidence>
<reference evidence="3 4" key="1">
    <citation type="submission" date="2017-09" db="EMBL/GenBank/DDBJ databases">
        <title>Depth-based differentiation of microbial function through sediment-hosted aquifers and enrichment of novel symbionts in the deep terrestrial subsurface.</title>
        <authorList>
            <person name="Probst A.J."/>
            <person name="Ladd B."/>
            <person name="Jarett J.K."/>
            <person name="Geller-Mcgrath D.E."/>
            <person name="Sieber C.M."/>
            <person name="Emerson J.B."/>
            <person name="Anantharaman K."/>
            <person name="Thomas B.C."/>
            <person name="Malmstrom R."/>
            <person name="Stieglmeier M."/>
            <person name="Klingl A."/>
            <person name="Woyke T."/>
            <person name="Ryan C.M."/>
            <person name="Banfield J.F."/>
        </authorList>
    </citation>
    <scope>NUCLEOTIDE SEQUENCE [LARGE SCALE GENOMIC DNA]</scope>
    <source>
        <strain evidence="3">CG15_BIG_FIL_POST_REV_8_21_14_020_45_12</strain>
    </source>
</reference>
<keyword evidence="1" id="KW-0472">Membrane</keyword>
<evidence type="ECO:0000313" key="4">
    <source>
        <dbReference type="Proteomes" id="UP000230292"/>
    </source>
</evidence>
<keyword evidence="2" id="KW-0732">Signal</keyword>
<proteinExistence type="predicted"/>
<comment type="caution">
    <text evidence="3">The sequence shown here is derived from an EMBL/GenBank/DDBJ whole genome shotgun (WGS) entry which is preliminary data.</text>
</comment>
<evidence type="ECO:0008006" key="5">
    <source>
        <dbReference type="Google" id="ProtNLM"/>
    </source>
</evidence>
<dbReference type="Pfam" id="PF10092">
    <property type="entry name" value="DUF2330"/>
    <property type="match status" value="1"/>
</dbReference>
<feature type="transmembrane region" description="Helical" evidence="1">
    <location>
        <begin position="333"/>
        <end position="355"/>
    </location>
</feature>
<feature type="signal peptide" evidence="2">
    <location>
        <begin position="1"/>
        <end position="26"/>
    </location>
</feature>
<evidence type="ECO:0000256" key="2">
    <source>
        <dbReference type="SAM" id="SignalP"/>
    </source>
</evidence>
<keyword evidence="1" id="KW-0812">Transmembrane</keyword>
<dbReference type="InterPro" id="IPR019283">
    <property type="entry name" value="DUF2330"/>
</dbReference>
<sequence>MMHKTIFSSLATLALGIAFWPSVVMADGLMVPQPNTSVYETGQEAVIYYENGHEEMMVSSSFRGDAEEFAWIVPTPNIPEVTRGSWEMFVGLRQITTVAQNDYTISGFGDSAFSTADYISEPAVVEIERTSVGYYDIAVLEARTTEGLQDWFTDNGFYYPVEGEYILDEYIDAGWYFTAVKLNTSELSSATSSDVTKGDSLPLHFSFDADKMVFPLQLSQVARLYNDTTTTSKTKLKNNVDITLYLIAPERRSLPGFTQRYSGFISGQAVNDLSYGTDGESLMSANVEEQYVLTRLSRSFPVSEMTYDLYPREEDNTGLLNDRVRSDARTVRIWWLAGAAIVVTILLLGALMMMARDSKTITKND</sequence>
<dbReference type="AlphaFoldDB" id="A0A2M7H476"/>
<gene>
    <name evidence="3" type="ORF">COW24_02335</name>
</gene>
<dbReference type="EMBL" id="PFGC01000030">
    <property type="protein sequence ID" value="PIW37017.1"/>
    <property type="molecule type" value="Genomic_DNA"/>
</dbReference>
<feature type="chain" id="PRO_5014980067" description="DUF2330 domain-containing protein" evidence="2">
    <location>
        <begin position="27"/>
        <end position="365"/>
    </location>
</feature>
<organism evidence="3 4">
    <name type="scientific">Candidatus Kerfeldbacteria bacterium CG15_BIG_FIL_POST_REV_8_21_14_020_45_12</name>
    <dbReference type="NCBI Taxonomy" id="2014247"/>
    <lineage>
        <taxon>Bacteria</taxon>
        <taxon>Candidatus Kerfeldiibacteriota</taxon>
    </lineage>
</organism>
<protein>
    <recommendedName>
        <fullName evidence="5">DUF2330 domain-containing protein</fullName>
    </recommendedName>
</protein>